<organism evidence="2 3">
    <name type="scientific">Sanghuangporus baumii</name>
    <name type="common">Phellinus baumii</name>
    <dbReference type="NCBI Taxonomy" id="108892"/>
    <lineage>
        <taxon>Eukaryota</taxon>
        <taxon>Fungi</taxon>
        <taxon>Dikarya</taxon>
        <taxon>Basidiomycota</taxon>
        <taxon>Agaricomycotina</taxon>
        <taxon>Agaricomycetes</taxon>
        <taxon>Hymenochaetales</taxon>
        <taxon>Hymenochaetaceae</taxon>
        <taxon>Sanghuangporus</taxon>
    </lineage>
</organism>
<dbReference type="AlphaFoldDB" id="A0A9Q5HST1"/>
<keyword evidence="3" id="KW-1185">Reference proteome</keyword>
<feature type="compositionally biased region" description="Basic and acidic residues" evidence="1">
    <location>
        <begin position="22"/>
        <end position="35"/>
    </location>
</feature>
<dbReference type="EMBL" id="LNZH02000210">
    <property type="protein sequence ID" value="OCB85343.1"/>
    <property type="molecule type" value="Genomic_DNA"/>
</dbReference>
<evidence type="ECO:0000313" key="2">
    <source>
        <dbReference type="EMBL" id="OCB85343.1"/>
    </source>
</evidence>
<feature type="compositionally biased region" description="Polar residues" evidence="1">
    <location>
        <begin position="36"/>
        <end position="74"/>
    </location>
</feature>
<dbReference type="OrthoDB" id="3304757at2759"/>
<proteinExistence type="predicted"/>
<feature type="region of interest" description="Disordered" evidence="1">
    <location>
        <begin position="18"/>
        <end position="74"/>
    </location>
</feature>
<accession>A0A9Q5HST1</accession>
<name>A0A9Q5HST1_SANBA</name>
<dbReference type="Proteomes" id="UP000757232">
    <property type="component" value="Unassembled WGS sequence"/>
</dbReference>
<protein>
    <submittedName>
        <fullName evidence="2">Uncharacterized protein</fullName>
    </submittedName>
</protein>
<comment type="caution">
    <text evidence="2">The sequence shown here is derived from an EMBL/GenBank/DDBJ whole genome shotgun (WGS) entry which is preliminary data.</text>
</comment>
<evidence type="ECO:0000256" key="1">
    <source>
        <dbReference type="SAM" id="MobiDB-lite"/>
    </source>
</evidence>
<sequence>MSRFLALLREVFRSCLGKRKVKPSDIESQREDSKNTQDTSKTARSPDSSQTNSYQNERSSTGNDISPSDGNTKQNLLNIEGEARPAGSGIGIDAQSISRPENDELTGLLISERYNAMINAAPSPSTAVMGITVDSNIFGNEIARRTFLEKNDDYSENEVITLCKSLNGRINHLSGHLIREKNRMRVLLQDKQQAETRNPANGNEAIPELVRKVLGKRLVDELTNNKMNTRSSTAVDHSIRDGLDAWSISCVYLAMKPVLFGLKLRNDEEIKRICNSMADKEPELAQCWNLIKDYDTPRRVDQGTKTLEDIGKLQHVPPKDVGKLEYAVLQEIYERTITGVGPKCPLQVPLHWGALLHAHEFGLESYKTAISQTDRFLQEGLREVFAVAGAERPEISNNANLAGMTLNIVKDAATLAKYTKTAVFSQNTEVVMVEPETEYDKKYMKSADELDKGKVKCTIKFGLRATDTDGNEKWLLKTEVLLT</sequence>
<evidence type="ECO:0000313" key="3">
    <source>
        <dbReference type="Proteomes" id="UP000757232"/>
    </source>
</evidence>
<reference evidence="2" key="1">
    <citation type="submission" date="2016-06" db="EMBL/GenBank/DDBJ databases">
        <title>Draft Genome sequence of the fungus Inonotus baumii.</title>
        <authorList>
            <person name="Zhu H."/>
            <person name="Lin W."/>
        </authorList>
    </citation>
    <scope>NUCLEOTIDE SEQUENCE</scope>
    <source>
        <strain evidence="2">821</strain>
    </source>
</reference>
<gene>
    <name evidence="2" type="ORF">A7U60_g7649</name>
</gene>